<reference evidence="1 2" key="1">
    <citation type="journal article" date="2021" name="Microbiol. Resour. Announc.">
        <title>Genome Sequences of Bacteriophages cd2, cd3, and cd4, which Specifically Target Carnobacterium divergens.</title>
        <authorList>
            <person name="Zhang P."/>
            <person name="Britton A.P."/>
            <person name="Visser K.A."/>
            <person name="Welke C.A."/>
            <person name="Wassink H."/>
            <person name="Prins E."/>
            <person name="Yang X."/>
            <person name="Martin-Visscher L.A."/>
        </authorList>
    </citation>
    <scope>NUCLEOTIDE SEQUENCE [LARGE SCALE GENOMIC DNA]</scope>
    <source>
        <strain evidence="2">cd4</strain>
    </source>
</reference>
<keyword evidence="2" id="KW-1185">Reference proteome</keyword>
<dbReference type="EMBL" id="MZ399596">
    <property type="protein sequence ID" value="QXP45354.1"/>
    <property type="molecule type" value="Genomic_DNA"/>
</dbReference>
<evidence type="ECO:0000313" key="2">
    <source>
        <dbReference type="Proteomes" id="UP000828872"/>
    </source>
</evidence>
<protein>
    <submittedName>
        <fullName evidence="1">Uncharacterized protein</fullName>
    </submittedName>
</protein>
<evidence type="ECO:0000313" key="1">
    <source>
        <dbReference type="EMBL" id="QXP45354.1"/>
    </source>
</evidence>
<sequence length="148" mass="17086">MSYTKLREERQVDLKRYNAQELSLLMAEVAKELQFRVNKSGKALSKADKTRDEIYHTVESTSPTPTEQAQTYKKLQKALRYRRAVKDDIQTLSIFTGSAIDLNKVGNAFDRIIPKIESAGGNLEDWYDDGKVPQYTRVYKELYQGEEN</sequence>
<gene>
    <name evidence="1" type="ORF">cd4_047</name>
</gene>
<accession>A0AAE7SPC3</accession>
<proteinExistence type="predicted"/>
<organism evidence="1 2">
    <name type="scientific">Carnobacterium phage cd4</name>
    <dbReference type="NCBI Taxonomy" id="2849246"/>
    <lineage>
        <taxon>Viruses</taxon>
        <taxon>Duplodnaviria</taxon>
        <taxon>Heunggongvirae</taxon>
        <taxon>Uroviricota</taxon>
        <taxon>Caudoviricetes</taxon>
        <taxon>Carnodivirus</taxon>
        <taxon>Carnodivirus cd4-like</taxon>
    </lineage>
</organism>
<dbReference type="Proteomes" id="UP000828872">
    <property type="component" value="Segment"/>
</dbReference>
<name>A0AAE7SPC3_9CAUD</name>